<dbReference type="RefSeq" id="WP_132874687.1">
    <property type="nucleotide sequence ID" value="NZ_JBLJBI010000077.1"/>
</dbReference>
<keyword evidence="2" id="KW-1185">Reference proteome</keyword>
<gene>
    <name evidence="1" type="ORF">C8D98_2723</name>
</gene>
<proteinExistence type="predicted"/>
<comment type="caution">
    <text evidence="1">The sequence shown here is derived from an EMBL/GenBank/DDBJ whole genome shotgun (WGS) entry which is preliminary data.</text>
</comment>
<dbReference type="EMBL" id="SMGG01000008">
    <property type="protein sequence ID" value="TCK58208.1"/>
    <property type="molecule type" value="Genomic_DNA"/>
</dbReference>
<organism evidence="1 2">
    <name type="scientific">Seleniivibrio woodruffii</name>
    <dbReference type="NCBI Taxonomy" id="1078050"/>
    <lineage>
        <taxon>Bacteria</taxon>
        <taxon>Pseudomonadati</taxon>
        <taxon>Deferribacterota</taxon>
        <taxon>Deferribacteres</taxon>
        <taxon>Deferribacterales</taxon>
        <taxon>Geovibrionaceae</taxon>
        <taxon>Seleniivibrio</taxon>
    </lineage>
</organism>
<reference evidence="1 2" key="1">
    <citation type="submission" date="2019-03" db="EMBL/GenBank/DDBJ databases">
        <title>Genomic Encyclopedia of Type Strains, Phase IV (KMG-IV): sequencing the most valuable type-strain genomes for metagenomic binning, comparative biology and taxonomic classification.</title>
        <authorList>
            <person name="Goeker M."/>
        </authorList>
    </citation>
    <scope>NUCLEOTIDE SEQUENCE [LARGE SCALE GENOMIC DNA]</scope>
    <source>
        <strain evidence="1 2">DSM 24984</strain>
    </source>
</reference>
<sequence>MAHAVRISDDIVTPARVLAKVENRSLGGQIEHWAKIGKIAEENPELNYKMIKDILISLEEARNGETEEYKFGE</sequence>
<evidence type="ECO:0000313" key="2">
    <source>
        <dbReference type="Proteomes" id="UP000294614"/>
    </source>
</evidence>
<accession>A0A4R1K2F6</accession>
<evidence type="ECO:0000313" key="1">
    <source>
        <dbReference type="EMBL" id="TCK58208.1"/>
    </source>
</evidence>
<name>A0A4R1K2F6_9BACT</name>
<dbReference type="OrthoDB" id="5422561at2"/>
<dbReference type="Pfam" id="PF11903">
    <property type="entry name" value="ParD_like"/>
    <property type="match status" value="1"/>
</dbReference>
<protein>
    <submittedName>
        <fullName evidence="1">ParD-like antitoxin of type II ParDE toxin-antitoxin system</fullName>
    </submittedName>
</protein>
<dbReference type="InterPro" id="IPR021831">
    <property type="entry name" value="ParD-like"/>
</dbReference>
<dbReference type="Proteomes" id="UP000294614">
    <property type="component" value="Unassembled WGS sequence"/>
</dbReference>
<dbReference type="AlphaFoldDB" id="A0A4R1K2F6"/>